<accession>A0A645HLD1</accession>
<gene>
    <name evidence="3" type="ORF">SDC9_187098</name>
</gene>
<comment type="caution">
    <text evidence="3">The sequence shown here is derived from an EMBL/GenBank/DDBJ whole genome shotgun (WGS) entry which is preliminary data.</text>
</comment>
<keyword evidence="2" id="KW-0315">Glutamine amidotransferase</keyword>
<proteinExistence type="predicted"/>
<evidence type="ECO:0000313" key="3">
    <source>
        <dbReference type="EMBL" id="MPN39570.1"/>
    </source>
</evidence>
<organism evidence="3">
    <name type="scientific">bioreactor metagenome</name>
    <dbReference type="NCBI Taxonomy" id="1076179"/>
    <lineage>
        <taxon>unclassified sequences</taxon>
        <taxon>metagenomes</taxon>
        <taxon>ecological metagenomes</taxon>
    </lineage>
</organism>
<reference evidence="3" key="1">
    <citation type="submission" date="2019-08" db="EMBL/GenBank/DDBJ databases">
        <authorList>
            <person name="Kucharzyk K."/>
            <person name="Murdoch R.W."/>
            <person name="Higgins S."/>
            <person name="Loffler F."/>
        </authorList>
    </citation>
    <scope>NUCLEOTIDE SEQUENCE</scope>
</reference>
<dbReference type="InterPro" id="IPR029057">
    <property type="entry name" value="PRTase-like"/>
</dbReference>
<dbReference type="PANTHER" id="PTHR11907">
    <property type="entry name" value="AMIDOPHOSPHORIBOSYLTRANSFERASE"/>
    <property type="match status" value="1"/>
</dbReference>
<keyword evidence="1" id="KW-0808">Transferase</keyword>
<dbReference type="EMBL" id="VSSQ01095459">
    <property type="protein sequence ID" value="MPN39570.1"/>
    <property type="molecule type" value="Genomic_DNA"/>
</dbReference>
<evidence type="ECO:0000256" key="2">
    <source>
        <dbReference type="ARBA" id="ARBA00022962"/>
    </source>
</evidence>
<dbReference type="AlphaFoldDB" id="A0A645HLD1"/>
<sequence>MNRLEPKKIVIVSSSPQVRFPDYYGIDMSKMSEFCAFRAAIQLLKDTGRQHVIDEVYKKSKAQEFFSKEEIVNFVTEIYEPFTQEEVSAQIAKMLTPKEVECEVQLVYQTIEGLQNACPNHKGDWYFTGNYPTPGGNRLVNRAFINYYEGKEKL</sequence>
<evidence type="ECO:0000256" key="1">
    <source>
        <dbReference type="ARBA" id="ARBA00022679"/>
    </source>
</evidence>
<protein>
    <recommendedName>
        <fullName evidence="4">Amidophosphoribosyltransferase</fullName>
    </recommendedName>
</protein>
<name>A0A645HLD1_9ZZZZ</name>
<dbReference type="GO" id="GO:0016740">
    <property type="term" value="F:transferase activity"/>
    <property type="evidence" value="ECO:0007669"/>
    <property type="project" value="UniProtKB-KW"/>
</dbReference>
<evidence type="ECO:0008006" key="4">
    <source>
        <dbReference type="Google" id="ProtNLM"/>
    </source>
</evidence>
<dbReference type="SUPFAM" id="SSF53271">
    <property type="entry name" value="PRTase-like"/>
    <property type="match status" value="1"/>
</dbReference>